<feature type="domain" description="Putative regulatory protein FmdB zinc ribbon" evidence="2">
    <location>
        <begin position="1"/>
        <end position="43"/>
    </location>
</feature>
<name>X0ZU32_9ZZZZ</name>
<dbReference type="EMBL" id="BART01001740">
    <property type="protein sequence ID" value="GAG72884.1"/>
    <property type="molecule type" value="Genomic_DNA"/>
</dbReference>
<sequence>MPIYSYVCRDCGEKFDLFIGIGGKDDELICKKCGSKNIQKKFSSFGVGSSSNKDKSESDSSCPTGTCTFR</sequence>
<evidence type="ECO:0000259" key="2">
    <source>
        <dbReference type="SMART" id="SM00834"/>
    </source>
</evidence>
<dbReference type="Pfam" id="PF09723">
    <property type="entry name" value="Zn_ribbon_8"/>
    <property type="match status" value="1"/>
</dbReference>
<gene>
    <name evidence="3" type="ORF">S01H4_05860</name>
</gene>
<evidence type="ECO:0000256" key="1">
    <source>
        <dbReference type="SAM" id="MobiDB-lite"/>
    </source>
</evidence>
<dbReference type="InterPro" id="IPR013429">
    <property type="entry name" value="Regulatory_FmdB_Zinc_ribbon"/>
</dbReference>
<evidence type="ECO:0000313" key="3">
    <source>
        <dbReference type="EMBL" id="GAG72884.1"/>
    </source>
</evidence>
<proteinExistence type="predicted"/>
<organism evidence="3">
    <name type="scientific">marine sediment metagenome</name>
    <dbReference type="NCBI Taxonomy" id="412755"/>
    <lineage>
        <taxon>unclassified sequences</taxon>
        <taxon>metagenomes</taxon>
        <taxon>ecological metagenomes</taxon>
    </lineage>
</organism>
<feature type="region of interest" description="Disordered" evidence="1">
    <location>
        <begin position="45"/>
        <end position="70"/>
    </location>
</feature>
<dbReference type="AlphaFoldDB" id="X0ZU32"/>
<comment type="caution">
    <text evidence="3">The sequence shown here is derived from an EMBL/GenBank/DDBJ whole genome shotgun (WGS) entry which is preliminary data.</text>
</comment>
<dbReference type="SMART" id="SM00834">
    <property type="entry name" value="CxxC_CXXC_SSSS"/>
    <property type="match status" value="1"/>
</dbReference>
<protein>
    <recommendedName>
        <fullName evidence="2">Putative regulatory protein FmdB zinc ribbon domain-containing protein</fullName>
    </recommendedName>
</protein>
<reference evidence="3" key="1">
    <citation type="journal article" date="2014" name="Front. Microbiol.">
        <title>High frequency of phylogenetically diverse reductive dehalogenase-homologous genes in deep subseafloor sedimentary metagenomes.</title>
        <authorList>
            <person name="Kawai M."/>
            <person name="Futagami T."/>
            <person name="Toyoda A."/>
            <person name="Takaki Y."/>
            <person name="Nishi S."/>
            <person name="Hori S."/>
            <person name="Arai W."/>
            <person name="Tsubouchi T."/>
            <person name="Morono Y."/>
            <person name="Uchiyama I."/>
            <person name="Ito T."/>
            <person name="Fujiyama A."/>
            <person name="Inagaki F."/>
            <person name="Takami H."/>
        </authorList>
    </citation>
    <scope>NUCLEOTIDE SEQUENCE</scope>
    <source>
        <strain evidence="3">Expedition CK06-06</strain>
    </source>
</reference>
<dbReference type="NCBIfam" id="TIGR02605">
    <property type="entry name" value="CxxC_CxxC_SSSS"/>
    <property type="match status" value="1"/>
</dbReference>
<accession>X0ZU32</accession>